<feature type="domain" description="DUF6879" evidence="1">
    <location>
        <begin position="26"/>
        <end position="190"/>
    </location>
</feature>
<evidence type="ECO:0000259" key="1">
    <source>
        <dbReference type="Pfam" id="PF21806"/>
    </source>
</evidence>
<dbReference type="EMBL" id="CAADFJ010000090">
    <property type="protein sequence ID" value="VFK02427.1"/>
    <property type="molecule type" value="Genomic_DNA"/>
</dbReference>
<name>A0A450VCD4_9GAMM</name>
<reference evidence="3" key="1">
    <citation type="submission" date="2019-02" db="EMBL/GenBank/DDBJ databases">
        <authorList>
            <person name="Gruber-Vodicka R. H."/>
            <person name="Seah K. B. B."/>
        </authorList>
    </citation>
    <scope>NUCLEOTIDE SEQUENCE</scope>
    <source>
        <strain evidence="3">BECK_SA2B12</strain>
        <strain evidence="4">BECK_SA2B15</strain>
        <strain evidence="2">BECK_SA2B20</strain>
    </source>
</reference>
<sequence length="192" mass="22556">MGNLISTSSIVANGEYFSDASEFFQAFDDPFEKCRCQILKLETRQTYREPGNASYEAMLRGDLDLSLQLLPEIRKEDDELYDFLRQKKVDFIRCRSVIRPLSEYLKWEIESYKLNETKGERIYFSDHSELFVSYAQHDFMAFDRFGAMIHDYDEAGEIRGGWTIRDSEMVDQLIMLFSVIKASSVDYSMFEL</sequence>
<evidence type="ECO:0000313" key="2">
    <source>
        <dbReference type="EMBL" id="VFJ96491.1"/>
    </source>
</evidence>
<dbReference type="InterPro" id="IPR049244">
    <property type="entry name" value="DUF6879"/>
</dbReference>
<dbReference type="AlphaFoldDB" id="A0A450VCD4"/>
<organism evidence="3">
    <name type="scientific">Candidatus Kentrum eta</name>
    <dbReference type="NCBI Taxonomy" id="2126337"/>
    <lineage>
        <taxon>Bacteria</taxon>
        <taxon>Pseudomonadati</taxon>
        <taxon>Pseudomonadota</taxon>
        <taxon>Gammaproteobacteria</taxon>
        <taxon>Candidatus Kentrum</taxon>
    </lineage>
</organism>
<evidence type="ECO:0000313" key="4">
    <source>
        <dbReference type="EMBL" id="VFK04039.1"/>
    </source>
</evidence>
<evidence type="ECO:0000313" key="3">
    <source>
        <dbReference type="EMBL" id="VFK02427.1"/>
    </source>
</evidence>
<accession>A0A450VCD4</accession>
<dbReference type="EMBL" id="CAADFG010000375">
    <property type="protein sequence ID" value="VFK04039.1"/>
    <property type="molecule type" value="Genomic_DNA"/>
</dbReference>
<proteinExistence type="predicted"/>
<dbReference type="Pfam" id="PF21806">
    <property type="entry name" value="DUF6879"/>
    <property type="match status" value="1"/>
</dbReference>
<gene>
    <name evidence="4" type="ORF">BECKH772A_GA0070896_103752</name>
    <name evidence="2" type="ORF">BECKH772B_GA0070898_1009215</name>
    <name evidence="3" type="ORF">BECKH772C_GA0070978_1009015</name>
</gene>
<protein>
    <recommendedName>
        <fullName evidence="1">DUF6879 domain-containing protein</fullName>
    </recommendedName>
</protein>
<dbReference type="EMBL" id="CAADFI010000092">
    <property type="protein sequence ID" value="VFJ96491.1"/>
    <property type="molecule type" value="Genomic_DNA"/>
</dbReference>